<dbReference type="GO" id="GO:0003723">
    <property type="term" value="F:RNA binding"/>
    <property type="evidence" value="ECO:0007669"/>
    <property type="project" value="TreeGrafter"/>
</dbReference>
<feature type="compositionally biased region" description="Basic and acidic residues" evidence="1">
    <location>
        <begin position="149"/>
        <end position="160"/>
    </location>
</feature>
<dbReference type="RefSeq" id="XP_040747099.1">
    <property type="nucleotide sequence ID" value="XM_040891856.1"/>
</dbReference>
<dbReference type="AlphaFoldDB" id="A0A1Y1WKP4"/>
<evidence type="ECO:0008006" key="4">
    <source>
        <dbReference type="Google" id="ProtNLM"/>
    </source>
</evidence>
<dbReference type="GO" id="GO:0005730">
    <property type="term" value="C:nucleolus"/>
    <property type="evidence" value="ECO:0007669"/>
    <property type="project" value="TreeGrafter"/>
</dbReference>
<feature type="compositionally biased region" description="Low complexity" evidence="1">
    <location>
        <begin position="32"/>
        <end position="44"/>
    </location>
</feature>
<dbReference type="PANTHER" id="PTHR12311:SF7">
    <property type="entry name" value="ACTIVATOR OF BASAL TRANSCRIPTION 1"/>
    <property type="match status" value="1"/>
</dbReference>
<dbReference type="Gene3D" id="3.30.70.330">
    <property type="match status" value="1"/>
</dbReference>
<reference evidence="2 3" key="1">
    <citation type="submission" date="2016-07" db="EMBL/GenBank/DDBJ databases">
        <title>Pervasive Adenine N6-methylation of Active Genes in Fungi.</title>
        <authorList>
            <consortium name="DOE Joint Genome Institute"/>
            <person name="Mondo S.J."/>
            <person name="Dannebaum R.O."/>
            <person name="Kuo R.C."/>
            <person name="Labutti K."/>
            <person name="Haridas S."/>
            <person name="Kuo A."/>
            <person name="Salamov A."/>
            <person name="Ahrendt S.R."/>
            <person name="Lipzen A."/>
            <person name="Sullivan W."/>
            <person name="Andreopoulos W.B."/>
            <person name="Clum A."/>
            <person name="Lindquist E."/>
            <person name="Daum C."/>
            <person name="Ramamoorthy G.K."/>
            <person name="Gryganskyi A."/>
            <person name="Culley D."/>
            <person name="Magnuson J.K."/>
            <person name="James T.Y."/>
            <person name="O'Malley M.A."/>
            <person name="Stajich J.E."/>
            <person name="Spatafora J.W."/>
            <person name="Visel A."/>
            <person name="Grigoriev I.V."/>
        </authorList>
    </citation>
    <scope>NUCLEOTIDE SEQUENCE [LARGE SCALE GENOMIC DNA]</scope>
    <source>
        <strain evidence="2 3">ATCC 12442</strain>
    </source>
</reference>
<feature type="compositionally biased region" description="Acidic residues" evidence="1">
    <location>
        <begin position="65"/>
        <end position="87"/>
    </location>
</feature>
<name>A0A1Y1WKP4_9FUNG</name>
<dbReference type="STRING" id="61395.A0A1Y1WKP4"/>
<dbReference type="OrthoDB" id="287393at2759"/>
<sequence length="172" mass="19197">MRARRATRGLSPRQSRDGPARSGLARPMADQATAMPATKKTPTAQMSKNARRQDAETKDTASKEESEDDYFIGDDAGEDNEDGEPAAEDSKKRKERLLSEKDIEAARLAEKRSGVIYMSRVPPFMKPAKVRHLLSKYGEIGRIYLARGGREAADAADQKRRQPQAPVRRRVD</sequence>
<dbReference type="Proteomes" id="UP000193922">
    <property type="component" value="Unassembled WGS sequence"/>
</dbReference>
<dbReference type="GO" id="GO:0000472">
    <property type="term" value="P:endonucleolytic cleavage to generate mature 5'-end of SSU-rRNA from (SSU-rRNA, 5.8S rRNA, LSU-rRNA)"/>
    <property type="evidence" value="ECO:0007669"/>
    <property type="project" value="TreeGrafter"/>
</dbReference>
<dbReference type="GO" id="GO:0034462">
    <property type="term" value="P:small-subunit processome assembly"/>
    <property type="evidence" value="ECO:0007669"/>
    <property type="project" value="TreeGrafter"/>
</dbReference>
<evidence type="ECO:0000256" key="1">
    <source>
        <dbReference type="SAM" id="MobiDB-lite"/>
    </source>
</evidence>
<accession>A0A1Y1WKP4</accession>
<dbReference type="GO" id="GO:0000480">
    <property type="term" value="P:endonucleolytic cleavage in 5'-ETS of tricistronic rRNA transcript (SSU-rRNA, 5.8S rRNA, LSU-rRNA)"/>
    <property type="evidence" value="ECO:0007669"/>
    <property type="project" value="TreeGrafter"/>
</dbReference>
<dbReference type="GO" id="GO:0000447">
    <property type="term" value="P:endonucleolytic cleavage in ITS1 to separate SSU-rRNA from 5.8S rRNA and LSU-rRNA from tricistronic rRNA transcript (SSU-rRNA, 5.8S rRNA, LSU-rRNA)"/>
    <property type="evidence" value="ECO:0007669"/>
    <property type="project" value="TreeGrafter"/>
</dbReference>
<dbReference type="GeneID" id="63808504"/>
<dbReference type="InterPro" id="IPR039119">
    <property type="entry name" value="ABT1/Esf2"/>
</dbReference>
<comment type="caution">
    <text evidence="2">The sequence shown here is derived from an EMBL/GenBank/DDBJ whole genome shotgun (WGS) entry which is preliminary data.</text>
</comment>
<proteinExistence type="predicted"/>
<protein>
    <recommendedName>
        <fullName evidence="4">RRM domain-containing protein</fullName>
    </recommendedName>
</protein>
<evidence type="ECO:0000313" key="3">
    <source>
        <dbReference type="Proteomes" id="UP000193922"/>
    </source>
</evidence>
<evidence type="ECO:0000313" key="2">
    <source>
        <dbReference type="EMBL" id="ORX73888.1"/>
    </source>
</evidence>
<feature type="region of interest" description="Disordered" evidence="1">
    <location>
        <begin position="149"/>
        <end position="172"/>
    </location>
</feature>
<dbReference type="EMBL" id="MCFD01000001">
    <property type="protein sequence ID" value="ORX73888.1"/>
    <property type="molecule type" value="Genomic_DNA"/>
</dbReference>
<dbReference type="InterPro" id="IPR012677">
    <property type="entry name" value="Nucleotide-bd_a/b_plait_sf"/>
</dbReference>
<feature type="compositionally biased region" description="Basic and acidic residues" evidence="1">
    <location>
        <begin position="88"/>
        <end position="105"/>
    </location>
</feature>
<feature type="region of interest" description="Disordered" evidence="1">
    <location>
        <begin position="1"/>
        <end position="105"/>
    </location>
</feature>
<dbReference type="PANTHER" id="PTHR12311">
    <property type="entry name" value="ACTIVATOR OF BASAL TRANSCRIPTION 1"/>
    <property type="match status" value="1"/>
</dbReference>
<keyword evidence="3" id="KW-1185">Reference proteome</keyword>
<organism evidence="2 3">
    <name type="scientific">Linderina pennispora</name>
    <dbReference type="NCBI Taxonomy" id="61395"/>
    <lineage>
        <taxon>Eukaryota</taxon>
        <taxon>Fungi</taxon>
        <taxon>Fungi incertae sedis</taxon>
        <taxon>Zoopagomycota</taxon>
        <taxon>Kickxellomycotina</taxon>
        <taxon>Kickxellomycetes</taxon>
        <taxon>Kickxellales</taxon>
        <taxon>Kickxellaceae</taxon>
        <taxon>Linderina</taxon>
    </lineage>
</organism>
<gene>
    <name evidence="2" type="ORF">DL89DRAFT_6019</name>
</gene>
<feature type="compositionally biased region" description="Basic and acidic residues" evidence="1">
    <location>
        <begin position="51"/>
        <end position="64"/>
    </location>
</feature>